<reference evidence="1" key="2">
    <citation type="journal article" date="2023" name="Science">
        <title>Genomic signatures of disease resistance in endangered staghorn corals.</title>
        <authorList>
            <person name="Vollmer S.V."/>
            <person name="Selwyn J.D."/>
            <person name="Despard B.A."/>
            <person name="Roesel C.L."/>
        </authorList>
    </citation>
    <scope>NUCLEOTIDE SEQUENCE</scope>
    <source>
        <strain evidence="1">K2</strain>
    </source>
</reference>
<keyword evidence="2" id="KW-1185">Reference proteome</keyword>
<dbReference type="Proteomes" id="UP001249851">
    <property type="component" value="Unassembled WGS sequence"/>
</dbReference>
<name>A0AAD9VAA2_ACRCE</name>
<organism evidence="1 2">
    <name type="scientific">Acropora cervicornis</name>
    <name type="common">Staghorn coral</name>
    <dbReference type="NCBI Taxonomy" id="6130"/>
    <lineage>
        <taxon>Eukaryota</taxon>
        <taxon>Metazoa</taxon>
        <taxon>Cnidaria</taxon>
        <taxon>Anthozoa</taxon>
        <taxon>Hexacorallia</taxon>
        <taxon>Scleractinia</taxon>
        <taxon>Astrocoeniina</taxon>
        <taxon>Acroporidae</taxon>
        <taxon>Acropora</taxon>
    </lineage>
</organism>
<comment type="caution">
    <text evidence="1">The sequence shown here is derived from an EMBL/GenBank/DDBJ whole genome shotgun (WGS) entry which is preliminary data.</text>
</comment>
<dbReference type="EMBL" id="JARQWQ010000015">
    <property type="protein sequence ID" value="KAK2567093.1"/>
    <property type="molecule type" value="Genomic_DNA"/>
</dbReference>
<evidence type="ECO:0000313" key="1">
    <source>
        <dbReference type="EMBL" id="KAK2567093.1"/>
    </source>
</evidence>
<accession>A0AAD9VAA2</accession>
<sequence>MAIFPGGPTAHPKKQLGATDKASRLEAMLLGVISDSEKDSSRTIFRSLLNLCPSTEGVSFK</sequence>
<dbReference type="AlphaFoldDB" id="A0AAD9VAA2"/>
<reference evidence="1" key="1">
    <citation type="journal article" date="2023" name="G3 (Bethesda)">
        <title>Whole genome assembly and annotation of the endangered Caribbean coral Acropora cervicornis.</title>
        <authorList>
            <person name="Selwyn J.D."/>
            <person name="Vollmer S.V."/>
        </authorList>
    </citation>
    <scope>NUCLEOTIDE SEQUENCE</scope>
    <source>
        <strain evidence="1">K2</strain>
    </source>
</reference>
<proteinExistence type="predicted"/>
<evidence type="ECO:0000313" key="2">
    <source>
        <dbReference type="Proteomes" id="UP001249851"/>
    </source>
</evidence>
<protein>
    <submittedName>
        <fullName evidence="1">Uncharacterized protein</fullName>
    </submittedName>
</protein>
<gene>
    <name evidence="1" type="ORF">P5673_008886</name>
</gene>